<reference evidence="4" key="2">
    <citation type="submission" date="2015-06" db="UniProtKB">
        <authorList>
            <consortium name="EnsemblMetazoa"/>
        </authorList>
    </citation>
    <scope>IDENTIFICATION</scope>
</reference>
<evidence type="ECO:0000313" key="5">
    <source>
        <dbReference type="Proteomes" id="UP000015104"/>
    </source>
</evidence>
<dbReference type="SUPFAM" id="SSF57667">
    <property type="entry name" value="beta-beta-alpha zinc fingers"/>
    <property type="match status" value="1"/>
</dbReference>
<evidence type="ECO:0000256" key="2">
    <source>
        <dbReference type="SAM" id="MobiDB-lite"/>
    </source>
</evidence>
<dbReference type="eggNOG" id="ENOG502S6YN">
    <property type="taxonomic scope" value="Eukaryota"/>
</dbReference>
<dbReference type="Gene3D" id="3.30.160.60">
    <property type="entry name" value="Classic Zinc Finger"/>
    <property type="match status" value="1"/>
</dbReference>
<dbReference type="KEGG" id="tut:107365244"/>
<evidence type="ECO:0000313" key="4">
    <source>
        <dbReference type="EnsemblMetazoa" id="tetur14g03290.1"/>
    </source>
</evidence>
<feature type="region of interest" description="Disordered" evidence="2">
    <location>
        <begin position="112"/>
        <end position="135"/>
    </location>
</feature>
<evidence type="ECO:0000259" key="3">
    <source>
        <dbReference type="PROSITE" id="PS50157"/>
    </source>
</evidence>
<gene>
    <name evidence="4" type="primary">107365244</name>
</gene>
<feature type="region of interest" description="Disordered" evidence="2">
    <location>
        <begin position="147"/>
        <end position="184"/>
    </location>
</feature>
<dbReference type="PROSITE" id="PS00028">
    <property type="entry name" value="ZINC_FINGER_C2H2_1"/>
    <property type="match status" value="2"/>
</dbReference>
<dbReference type="SMART" id="SM00355">
    <property type="entry name" value="ZnF_C2H2"/>
    <property type="match status" value="2"/>
</dbReference>
<dbReference type="AlphaFoldDB" id="T1KLQ6"/>
<name>T1KLQ6_TETUR</name>
<accession>T1KLQ6</accession>
<sequence length="281" mass="31996">MNRKLSPSEINFLIESGDGNNIEPDTSVLTDLSRQFIEKKTIPKLQVSEKNGSWFALNNTSLHVVKELERQGKCSSVQVEIVPLSKVPISLQKGMLTVSSHSVEMERETMFSECCSTKDDNDQVDSSENKGERRGFRRLQIEENFDIESNENTGKYGPSDSYDYGEDTGESTSSEVSDYDQDFDESEGEESLVCNVCDKAFSNGRKLGRHQLHRRHFCCSVCDALFPSLMILQIHKKTLEHWTDDEVADNEIANEFTGQDEPEHAQESTFRLTYEEIERLL</sequence>
<dbReference type="OMA" id="EHWTDDE"/>
<keyword evidence="1" id="KW-0863">Zinc-finger</keyword>
<dbReference type="HOGENOM" id="CLU_991520_0_0_1"/>
<dbReference type="Proteomes" id="UP000015104">
    <property type="component" value="Unassembled WGS sequence"/>
</dbReference>
<keyword evidence="5" id="KW-1185">Reference proteome</keyword>
<dbReference type="STRING" id="32264.T1KLQ6"/>
<organism evidence="4 5">
    <name type="scientific">Tetranychus urticae</name>
    <name type="common">Two-spotted spider mite</name>
    <dbReference type="NCBI Taxonomy" id="32264"/>
    <lineage>
        <taxon>Eukaryota</taxon>
        <taxon>Metazoa</taxon>
        <taxon>Ecdysozoa</taxon>
        <taxon>Arthropoda</taxon>
        <taxon>Chelicerata</taxon>
        <taxon>Arachnida</taxon>
        <taxon>Acari</taxon>
        <taxon>Acariformes</taxon>
        <taxon>Trombidiformes</taxon>
        <taxon>Prostigmata</taxon>
        <taxon>Eleutherengona</taxon>
        <taxon>Raphignathae</taxon>
        <taxon>Tetranychoidea</taxon>
        <taxon>Tetranychidae</taxon>
        <taxon>Tetranychus</taxon>
    </lineage>
</organism>
<dbReference type="InterPro" id="IPR036236">
    <property type="entry name" value="Znf_C2H2_sf"/>
</dbReference>
<dbReference type="EnsemblMetazoa" id="tetur14g03290.1">
    <property type="protein sequence ID" value="tetur14g03290.1"/>
    <property type="gene ID" value="tetur14g03290"/>
</dbReference>
<keyword evidence="1" id="KW-0479">Metal-binding</keyword>
<evidence type="ECO:0000256" key="1">
    <source>
        <dbReference type="PROSITE-ProRule" id="PRU00042"/>
    </source>
</evidence>
<keyword evidence="1" id="KW-0862">Zinc</keyword>
<protein>
    <recommendedName>
        <fullName evidence="3">C2H2-type domain-containing protein</fullName>
    </recommendedName>
</protein>
<dbReference type="Pfam" id="PF13912">
    <property type="entry name" value="zf-C2H2_6"/>
    <property type="match status" value="1"/>
</dbReference>
<dbReference type="PROSITE" id="PS50157">
    <property type="entry name" value="ZINC_FINGER_C2H2_2"/>
    <property type="match status" value="1"/>
</dbReference>
<dbReference type="OrthoDB" id="6910977at2759"/>
<dbReference type="InterPro" id="IPR013087">
    <property type="entry name" value="Znf_C2H2_type"/>
</dbReference>
<dbReference type="EMBL" id="CAEY01000212">
    <property type="status" value="NOT_ANNOTATED_CDS"/>
    <property type="molecule type" value="Genomic_DNA"/>
</dbReference>
<proteinExistence type="predicted"/>
<feature type="domain" description="C2H2-type" evidence="3">
    <location>
        <begin position="192"/>
        <end position="216"/>
    </location>
</feature>
<dbReference type="GO" id="GO:0008270">
    <property type="term" value="F:zinc ion binding"/>
    <property type="evidence" value="ECO:0007669"/>
    <property type="project" value="UniProtKB-KW"/>
</dbReference>
<reference evidence="5" key="1">
    <citation type="submission" date="2011-08" db="EMBL/GenBank/DDBJ databases">
        <authorList>
            <person name="Rombauts S."/>
        </authorList>
    </citation>
    <scope>NUCLEOTIDE SEQUENCE</scope>
    <source>
        <strain evidence="5">London</strain>
    </source>
</reference>
<feature type="compositionally biased region" description="Basic and acidic residues" evidence="2">
    <location>
        <begin position="112"/>
        <end position="134"/>
    </location>
</feature>